<dbReference type="EMBL" id="CP023702">
    <property type="protein sequence ID" value="QEU70752.1"/>
    <property type="molecule type" value="Genomic_DNA"/>
</dbReference>
<dbReference type="KEGG" id="snk:CP967_01180"/>
<dbReference type="AlphaFoldDB" id="A0A5J6F3M2"/>
<accession>A0A5J6F3M2</accession>
<evidence type="ECO:0008006" key="3">
    <source>
        <dbReference type="Google" id="ProtNLM"/>
    </source>
</evidence>
<dbReference type="RefSeq" id="WP_150486116.1">
    <property type="nucleotide sequence ID" value="NZ_BMUV01000011.1"/>
</dbReference>
<protein>
    <recommendedName>
        <fullName evidence="3">Leucine-binding protein domain-containing protein</fullName>
    </recommendedName>
</protein>
<dbReference type="Proteomes" id="UP000326178">
    <property type="component" value="Chromosome"/>
</dbReference>
<organism evidence="1 2">
    <name type="scientific">Streptomyces nitrosporeus</name>
    <dbReference type="NCBI Taxonomy" id="28894"/>
    <lineage>
        <taxon>Bacteria</taxon>
        <taxon>Bacillati</taxon>
        <taxon>Actinomycetota</taxon>
        <taxon>Actinomycetes</taxon>
        <taxon>Kitasatosporales</taxon>
        <taxon>Streptomycetaceae</taxon>
        <taxon>Streptomyces</taxon>
    </lineage>
</organism>
<name>A0A5J6F3M2_9ACTN</name>
<gene>
    <name evidence="1" type="ORF">CP967_01180</name>
</gene>
<evidence type="ECO:0000313" key="1">
    <source>
        <dbReference type="EMBL" id="QEU70752.1"/>
    </source>
</evidence>
<reference evidence="1 2" key="1">
    <citation type="submission" date="2017-09" db="EMBL/GenBank/DDBJ databases">
        <authorList>
            <person name="Lee N."/>
            <person name="Cho B.-K."/>
        </authorList>
    </citation>
    <scope>NUCLEOTIDE SEQUENCE [LARGE SCALE GENOMIC DNA]</scope>
    <source>
        <strain evidence="1 2">ATCC 12769</strain>
    </source>
</reference>
<proteinExistence type="predicted"/>
<evidence type="ECO:0000313" key="2">
    <source>
        <dbReference type="Proteomes" id="UP000326178"/>
    </source>
</evidence>
<dbReference type="Gene3D" id="3.40.50.2300">
    <property type="match status" value="1"/>
</dbReference>
<keyword evidence="2" id="KW-1185">Reference proteome</keyword>
<dbReference type="InterPro" id="IPR028082">
    <property type="entry name" value="Peripla_BP_I"/>
</dbReference>
<dbReference type="SUPFAM" id="SSF53822">
    <property type="entry name" value="Periplasmic binding protein-like I"/>
    <property type="match status" value="1"/>
</dbReference>
<sequence length="190" mass="20207">MDVRKEWRQHRSPLISTMDMTAYGAPLVPAHHTAAELTTLVGLLTEQGKRIGTVAVGHSRDEPSRAAAEAFTVTWESCGGTVLTVVDWPESAASWLRPAVRLTAALPDAWVMAAAPLGFAQLARRLRHSTDWDPARTYAFAALGDPGLPALAGDRTLHGLRGATADGGSWEVDHHSVTVFPPVAESGSAP</sequence>
<dbReference type="OrthoDB" id="4549891at2"/>